<dbReference type="Proteomes" id="UP001152320">
    <property type="component" value="Unassembled WGS sequence"/>
</dbReference>
<accession>A0A9Q0Y973</accession>
<evidence type="ECO:0000313" key="1">
    <source>
        <dbReference type="EMBL" id="KAJ8018208.1"/>
    </source>
</evidence>
<dbReference type="OrthoDB" id="2389739at2759"/>
<reference evidence="1" key="1">
    <citation type="submission" date="2021-10" db="EMBL/GenBank/DDBJ databases">
        <title>Tropical sea cucumber genome reveals ecological adaptation and Cuvierian tubules defense mechanism.</title>
        <authorList>
            <person name="Chen T."/>
        </authorList>
    </citation>
    <scope>NUCLEOTIDE SEQUENCE</scope>
    <source>
        <strain evidence="1">Nanhai2018</strain>
        <tissue evidence="1">Muscle</tissue>
    </source>
</reference>
<comment type="caution">
    <text evidence="1">The sequence shown here is derived from an EMBL/GenBank/DDBJ whole genome shotgun (WGS) entry which is preliminary data.</text>
</comment>
<gene>
    <name evidence="1" type="ORF">HOLleu_43930</name>
</gene>
<organism evidence="1 2">
    <name type="scientific">Holothuria leucospilota</name>
    <name type="common">Black long sea cucumber</name>
    <name type="synonym">Mertensiothuria leucospilota</name>
    <dbReference type="NCBI Taxonomy" id="206669"/>
    <lineage>
        <taxon>Eukaryota</taxon>
        <taxon>Metazoa</taxon>
        <taxon>Echinodermata</taxon>
        <taxon>Eleutherozoa</taxon>
        <taxon>Echinozoa</taxon>
        <taxon>Holothuroidea</taxon>
        <taxon>Aspidochirotacea</taxon>
        <taxon>Aspidochirotida</taxon>
        <taxon>Holothuriidae</taxon>
        <taxon>Holothuria</taxon>
    </lineage>
</organism>
<sequence>MIVLAQNVPLWIKNCLPDVLHLYLRISEQLVNQLIDEIRRRDNIAKNTKELRREKAQNIVRFENFIQSLNIKWNFYVDKNTSSIKCRDFTGPEHLLIQKKIDFETLIPGRPKLTEIKMLWMKFSEIMTYLKSITVSNIMRASLAMKCKEWIQLYCGIYQAKDVTPYMHILMFHVPEAIFLHGDINIFLQQGMEKMNDLVTSWYFRSSNHNKLDALEQILMKQNRIEYLGVTSQRGPKFVVKCSTCSQEGHNKRTCKMQNV</sequence>
<protein>
    <recommendedName>
        <fullName evidence="3">CCHC-type domain-containing protein</fullName>
    </recommendedName>
</protein>
<proteinExistence type="predicted"/>
<evidence type="ECO:0008006" key="3">
    <source>
        <dbReference type="Google" id="ProtNLM"/>
    </source>
</evidence>
<keyword evidence="2" id="KW-1185">Reference proteome</keyword>
<name>A0A9Q0Y973_HOLLE</name>
<evidence type="ECO:0000313" key="2">
    <source>
        <dbReference type="Proteomes" id="UP001152320"/>
    </source>
</evidence>
<dbReference type="AlphaFoldDB" id="A0A9Q0Y973"/>
<dbReference type="EMBL" id="JAIZAY010000537">
    <property type="protein sequence ID" value="KAJ8018208.1"/>
    <property type="molecule type" value="Genomic_DNA"/>
</dbReference>